<dbReference type="RefSeq" id="WP_377485205.1">
    <property type="nucleotide sequence ID" value="NZ_JBHLTN010000044.1"/>
</dbReference>
<keyword evidence="4" id="KW-1015">Disulfide bond</keyword>
<dbReference type="InterPro" id="IPR036249">
    <property type="entry name" value="Thioredoxin-like_sf"/>
</dbReference>
<keyword evidence="5" id="KW-0676">Redox-active center</keyword>
<dbReference type="SUPFAM" id="SSF52833">
    <property type="entry name" value="Thioredoxin-like"/>
    <property type="match status" value="1"/>
</dbReference>
<keyword evidence="8" id="KW-1185">Reference proteome</keyword>
<dbReference type="PANTHER" id="PTHR13887:SF14">
    <property type="entry name" value="DISULFIDE BOND FORMATION PROTEIN D"/>
    <property type="match status" value="1"/>
</dbReference>
<proteinExistence type="inferred from homology"/>
<name>A0ABV6PX91_9BURK</name>
<dbReference type="InterPro" id="IPR012336">
    <property type="entry name" value="Thioredoxin-like_fold"/>
</dbReference>
<keyword evidence="3" id="KW-0560">Oxidoreductase</keyword>
<dbReference type="Pfam" id="PF13462">
    <property type="entry name" value="Thioredoxin_4"/>
    <property type="match status" value="1"/>
</dbReference>
<dbReference type="PROSITE" id="PS51352">
    <property type="entry name" value="THIOREDOXIN_2"/>
    <property type="match status" value="1"/>
</dbReference>
<gene>
    <name evidence="7" type="ORF">ACFFGG_18115</name>
</gene>
<keyword evidence="2" id="KW-0732">Signal</keyword>
<accession>A0ABV6PX91</accession>
<evidence type="ECO:0000313" key="8">
    <source>
        <dbReference type="Proteomes" id="UP001589834"/>
    </source>
</evidence>
<dbReference type="Proteomes" id="UP001589834">
    <property type="component" value="Unassembled WGS sequence"/>
</dbReference>
<evidence type="ECO:0000256" key="2">
    <source>
        <dbReference type="ARBA" id="ARBA00022729"/>
    </source>
</evidence>
<sequence length="175" mass="19171">MSTLRYPIVADDHLLGNARAAVQLVEYGDYQCPYCGEAHLVVKELARRYGQQIAVVFRNFPLTDAHPEALNAALVAEFAGTQGQFWAAHDALYENQDQLGPELYGQIVASLGTTADDFQQAIDSGALEQRIRHDIDTGLRSGVNGTPCFFINGQRADLSSFDSLLDIVGQRVART</sequence>
<reference evidence="7 8" key="1">
    <citation type="submission" date="2024-09" db="EMBL/GenBank/DDBJ databases">
        <authorList>
            <person name="Sun Q."/>
            <person name="Mori K."/>
        </authorList>
    </citation>
    <scope>NUCLEOTIDE SEQUENCE [LARGE SCALE GENOMIC DNA]</scope>
    <source>
        <strain evidence="7 8">NCAIM B.02336</strain>
    </source>
</reference>
<dbReference type="Gene3D" id="3.40.30.10">
    <property type="entry name" value="Glutaredoxin"/>
    <property type="match status" value="1"/>
</dbReference>
<organism evidence="7 8">
    <name type="scientific">Ottowia pentelensis</name>
    <dbReference type="NCBI Taxonomy" id="511108"/>
    <lineage>
        <taxon>Bacteria</taxon>
        <taxon>Pseudomonadati</taxon>
        <taxon>Pseudomonadota</taxon>
        <taxon>Betaproteobacteria</taxon>
        <taxon>Burkholderiales</taxon>
        <taxon>Comamonadaceae</taxon>
        <taxon>Ottowia</taxon>
    </lineage>
</organism>
<evidence type="ECO:0000259" key="6">
    <source>
        <dbReference type="PROSITE" id="PS51352"/>
    </source>
</evidence>
<feature type="domain" description="Thioredoxin" evidence="6">
    <location>
        <begin position="1"/>
        <end position="127"/>
    </location>
</feature>
<protein>
    <submittedName>
        <fullName evidence="7">DsbA family protein</fullName>
    </submittedName>
</protein>
<evidence type="ECO:0000313" key="7">
    <source>
        <dbReference type="EMBL" id="MFC0594470.1"/>
    </source>
</evidence>
<evidence type="ECO:0000256" key="4">
    <source>
        <dbReference type="ARBA" id="ARBA00023157"/>
    </source>
</evidence>
<evidence type="ECO:0000256" key="1">
    <source>
        <dbReference type="ARBA" id="ARBA00005791"/>
    </source>
</evidence>
<evidence type="ECO:0000256" key="3">
    <source>
        <dbReference type="ARBA" id="ARBA00023002"/>
    </source>
</evidence>
<comment type="similarity">
    <text evidence="1">Belongs to the thioredoxin family. DsbA subfamily.</text>
</comment>
<dbReference type="PANTHER" id="PTHR13887">
    <property type="entry name" value="GLUTATHIONE S-TRANSFERASE KAPPA"/>
    <property type="match status" value="1"/>
</dbReference>
<evidence type="ECO:0000256" key="5">
    <source>
        <dbReference type="ARBA" id="ARBA00023284"/>
    </source>
</evidence>
<comment type="caution">
    <text evidence="7">The sequence shown here is derived from an EMBL/GenBank/DDBJ whole genome shotgun (WGS) entry which is preliminary data.</text>
</comment>
<dbReference type="EMBL" id="JBHLTN010000044">
    <property type="protein sequence ID" value="MFC0594470.1"/>
    <property type="molecule type" value="Genomic_DNA"/>
</dbReference>
<dbReference type="InterPro" id="IPR013766">
    <property type="entry name" value="Thioredoxin_domain"/>
</dbReference>